<dbReference type="GO" id="GO:0003677">
    <property type="term" value="F:DNA binding"/>
    <property type="evidence" value="ECO:0007669"/>
    <property type="project" value="UniProtKB-KW"/>
</dbReference>
<dbReference type="InterPro" id="IPR046348">
    <property type="entry name" value="SIS_dom_sf"/>
</dbReference>
<dbReference type="Proteomes" id="UP001241603">
    <property type="component" value="Unassembled WGS sequence"/>
</dbReference>
<evidence type="ECO:0000256" key="2">
    <source>
        <dbReference type="ARBA" id="ARBA00023125"/>
    </source>
</evidence>
<proteinExistence type="predicted"/>
<reference evidence="5 6" key="1">
    <citation type="submission" date="2023-07" db="EMBL/GenBank/DDBJ databases">
        <title>Genomic Encyclopedia of Type Strains, Phase IV (KMG-IV): sequencing the most valuable type-strain genomes for metagenomic binning, comparative biology and taxonomic classification.</title>
        <authorList>
            <person name="Goeker M."/>
        </authorList>
    </citation>
    <scope>NUCLEOTIDE SEQUENCE [LARGE SCALE GENOMIC DNA]</scope>
    <source>
        <strain evidence="5 6">B6-8</strain>
    </source>
</reference>
<keyword evidence="1" id="KW-0805">Transcription regulation</keyword>
<dbReference type="CDD" id="cd05013">
    <property type="entry name" value="SIS_RpiR"/>
    <property type="match status" value="1"/>
</dbReference>
<organism evidence="5 6">
    <name type="scientific">Kaistia dalseonensis</name>
    <dbReference type="NCBI Taxonomy" id="410840"/>
    <lineage>
        <taxon>Bacteria</taxon>
        <taxon>Pseudomonadati</taxon>
        <taxon>Pseudomonadota</taxon>
        <taxon>Alphaproteobacteria</taxon>
        <taxon>Hyphomicrobiales</taxon>
        <taxon>Kaistiaceae</taxon>
        <taxon>Kaistia</taxon>
    </lineage>
</organism>
<feature type="domain" description="HTH rpiR-type" evidence="4">
    <location>
        <begin position="7"/>
        <end position="83"/>
    </location>
</feature>
<dbReference type="InterPro" id="IPR047640">
    <property type="entry name" value="RpiR-like"/>
</dbReference>
<dbReference type="SUPFAM" id="SSF53697">
    <property type="entry name" value="SIS domain"/>
    <property type="match status" value="1"/>
</dbReference>
<accession>A0ABU0H6A6</accession>
<dbReference type="PANTHER" id="PTHR30514">
    <property type="entry name" value="GLUCOKINASE"/>
    <property type="match status" value="1"/>
</dbReference>
<evidence type="ECO:0000313" key="5">
    <source>
        <dbReference type="EMBL" id="MDQ0437821.1"/>
    </source>
</evidence>
<comment type="caution">
    <text evidence="5">The sequence shown here is derived from an EMBL/GenBank/DDBJ whole genome shotgun (WGS) entry which is preliminary data.</text>
</comment>
<dbReference type="RefSeq" id="WP_266348751.1">
    <property type="nucleotide sequence ID" value="NZ_JAPKNG010000003.1"/>
</dbReference>
<dbReference type="InterPro" id="IPR000281">
    <property type="entry name" value="HTH_RpiR"/>
</dbReference>
<sequence>MVSDSGASIAERLRRDLGRLTPNEKRAAQRLLADFPMAGLDTAARFGEAAGVSAPTILRMIAKLGFSSYGAFQDDLKAELAAQRETPLTKGMKVHPDDPLAGFAQAAIANLRATAENLPRNEFAAVATLLADPRYRLHFLGGRFTDAIADYMTAHLRVIRPDVRRVGGQPAAWLDQLLDIGRRDVVVLFDIRRYSDDLRDFAERAAAQGAIIVLVTDQWLSPISKVARRVLPAHVAVPSVWDSNAGLLMLVEALIAAVVERRGEEGRRRLEALEAIRSRP</sequence>
<dbReference type="InterPro" id="IPR036388">
    <property type="entry name" value="WH-like_DNA-bd_sf"/>
</dbReference>
<dbReference type="PANTHER" id="PTHR30514:SF18">
    <property type="entry name" value="RPIR-FAMILY TRANSCRIPTIONAL REGULATOR"/>
    <property type="match status" value="1"/>
</dbReference>
<dbReference type="SUPFAM" id="SSF46689">
    <property type="entry name" value="Homeodomain-like"/>
    <property type="match status" value="1"/>
</dbReference>
<evidence type="ECO:0000313" key="6">
    <source>
        <dbReference type="Proteomes" id="UP001241603"/>
    </source>
</evidence>
<keyword evidence="2 5" id="KW-0238">DNA-binding</keyword>
<evidence type="ECO:0000256" key="1">
    <source>
        <dbReference type="ARBA" id="ARBA00023015"/>
    </source>
</evidence>
<evidence type="ECO:0000256" key="3">
    <source>
        <dbReference type="ARBA" id="ARBA00023163"/>
    </source>
</evidence>
<protein>
    <submittedName>
        <fullName evidence="5">DNA-binding MurR/RpiR family transcriptional regulator</fullName>
    </submittedName>
</protein>
<gene>
    <name evidence="5" type="ORF">QO014_002213</name>
</gene>
<dbReference type="PROSITE" id="PS51071">
    <property type="entry name" value="HTH_RPIR"/>
    <property type="match status" value="1"/>
</dbReference>
<dbReference type="InterPro" id="IPR009057">
    <property type="entry name" value="Homeodomain-like_sf"/>
</dbReference>
<evidence type="ECO:0000259" key="4">
    <source>
        <dbReference type="PROSITE" id="PS51071"/>
    </source>
</evidence>
<dbReference type="EMBL" id="JAUSVO010000003">
    <property type="protein sequence ID" value="MDQ0437821.1"/>
    <property type="molecule type" value="Genomic_DNA"/>
</dbReference>
<dbReference type="InterPro" id="IPR001347">
    <property type="entry name" value="SIS_dom"/>
</dbReference>
<dbReference type="Pfam" id="PF01418">
    <property type="entry name" value="HTH_6"/>
    <property type="match status" value="1"/>
</dbReference>
<dbReference type="Gene3D" id="3.40.50.10490">
    <property type="entry name" value="Glucose-6-phosphate isomerase like protein, domain 1"/>
    <property type="match status" value="1"/>
</dbReference>
<dbReference type="InterPro" id="IPR035472">
    <property type="entry name" value="RpiR-like_SIS"/>
</dbReference>
<keyword evidence="3" id="KW-0804">Transcription</keyword>
<dbReference type="Gene3D" id="1.10.10.10">
    <property type="entry name" value="Winged helix-like DNA-binding domain superfamily/Winged helix DNA-binding domain"/>
    <property type="match status" value="1"/>
</dbReference>
<name>A0ABU0H6A6_9HYPH</name>
<dbReference type="Pfam" id="PF01380">
    <property type="entry name" value="SIS"/>
    <property type="match status" value="1"/>
</dbReference>
<keyword evidence="6" id="KW-1185">Reference proteome</keyword>